<gene>
    <name evidence="1" type="ORF">EV702DRAFT_962506</name>
</gene>
<dbReference type="Gene3D" id="3.60.130.30">
    <property type="match status" value="1"/>
</dbReference>
<accession>A0A9P7A2W2</accession>
<dbReference type="AlphaFoldDB" id="A0A9P7A2W2"/>
<dbReference type="EMBL" id="JABBWD010000005">
    <property type="protein sequence ID" value="KAG1781464.1"/>
    <property type="molecule type" value="Genomic_DNA"/>
</dbReference>
<evidence type="ECO:0000313" key="2">
    <source>
        <dbReference type="Proteomes" id="UP000714275"/>
    </source>
</evidence>
<dbReference type="OrthoDB" id="2666352at2759"/>
<dbReference type="Proteomes" id="UP000714275">
    <property type="component" value="Unassembled WGS sequence"/>
</dbReference>
<evidence type="ECO:0000313" key="1">
    <source>
        <dbReference type="EMBL" id="KAG1781464.1"/>
    </source>
</evidence>
<comment type="caution">
    <text evidence="1">The sequence shown here is derived from an EMBL/GenBank/DDBJ whole genome shotgun (WGS) entry which is preliminary data.</text>
</comment>
<organism evidence="1 2">
    <name type="scientific">Suillus placidus</name>
    <dbReference type="NCBI Taxonomy" id="48579"/>
    <lineage>
        <taxon>Eukaryota</taxon>
        <taxon>Fungi</taxon>
        <taxon>Dikarya</taxon>
        <taxon>Basidiomycota</taxon>
        <taxon>Agaricomycotina</taxon>
        <taxon>Agaricomycetes</taxon>
        <taxon>Agaricomycetidae</taxon>
        <taxon>Boletales</taxon>
        <taxon>Suillineae</taxon>
        <taxon>Suillaceae</taxon>
        <taxon>Suillus</taxon>
    </lineage>
</organism>
<sequence length="273" mass="31009">MHSDRCIYNLFRCSTLDQRNADDSLMAFVCPALPESICSNLLSSFLACFDGNEKVVEKILESPFQCLHFSIWNRYATKGDQAPTDIHPHYMSREDVSQTNHTQTLPYQSRDILEHQQLYDNILLAFGEECLPAEYEVLVELAQDLPGGEVSPVTLFLSLVVNLNVSTLGHCDRFDKDFCLVLPLGNFRGGALVMFEQRLVLELHSGDFAMFHSAETTHFNLQYKGKCASFVLHTDKSFDTWKDTCNGWAPNDHFHRECSSLILPVTSCFSMTF</sequence>
<name>A0A9P7A2W2_9AGAM</name>
<keyword evidence="2" id="KW-1185">Reference proteome</keyword>
<reference evidence="1" key="1">
    <citation type="journal article" date="2020" name="New Phytol.">
        <title>Comparative genomics reveals dynamic genome evolution in host specialist ectomycorrhizal fungi.</title>
        <authorList>
            <person name="Lofgren L.A."/>
            <person name="Nguyen N.H."/>
            <person name="Vilgalys R."/>
            <person name="Ruytinx J."/>
            <person name="Liao H.L."/>
            <person name="Branco S."/>
            <person name="Kuo A."/>
            <person name="LaButti K."/>
            <person name="Lipzen A."/>
            <person name="Andreopoulos W."/>
            <person name="Pangilinan J."/>
            <person name="Riley R."/>
            <person name="Hundley H."/>
            <person name="Na H."/>
            <person name="Barry K."/>
            <person name="Grigoriev I.V."/>
            <person name="Stajich J.E."/>
            <person name="Kennedy P.G."/>
        </authorList>
    </citation>
    <scope>NUCLEOTIDE SEQUENCE</scope>
    <source>
        <strain evidence="1">DOB743</strain>
    </source>
</reference>
<protein>
    <submittedName>
        <fullName evidence="1">Uncharacterized protein</fullName>
    </submittedName>
</protein>
<proteinExistence type="predicted"/>